<dbReference type="PANTHER" id="PTHR11712">
    <property type="entry name" value="POLYKETIDE SYNTHASE-RELATED"/>
    <property type="match status" value="1"/>
</dbReference>
<dbReference type="GO" id="GO:0005829">
    <property type="term" value="C:cytosol"/>
    <property type="evidence" value="ECO:0007669"/>
    <property type="project" value="TreeGrafter"/>
</dbReference>
<dbReference type="FunFam" id="3.40.47.10:FF:000018">
    <property type="entry name" value="3-oxoacyl-[acyl-carrier-protein] synthase 2"/>
    <property type="match status" value="1"/>
</dbReference>
<dbReference type="NCBIfam" id="TIGR03150">
    <property type="entry name" value="fabF"/>
    <property type="match status" value="1"/>
</dbReference>
<dbReference type="UniPathway" id="UPA00094"/>
<keyword evidence="7" id="KW-0276">Fatty acid metabolism</keyword>
<evidence type="ECO:0000313" key="15">
    <source>
        <dbReference type="EMBL" id="SJZ67467.1"/>
    </source>
</evidence>
<dbReference type="InterPro" id="IPR014030">
    <property type="entry name" value="Ketoacyl_synth_N"/>
</dbReference>
<keyword evidence="5 11" id="KW-0444">Lipid biosynthesis</keyword>
<dbReference type="AlphaFoldDB" id="A0A1T4MKT0"/>
<evidence type="ECO:0000256" key="6">
    <source>
        <dbReference type="ARBA" id="ARBA00022679"/>
    </source>
</evidence>
<dbReference type="PIRSF" id="PIRSF000447">
    <property type="entry name" value="KAS_II"/>
    <property type="match status" value="1"/>
</dbReference>
<dbReference type="GO" id="GO:0004315">
    <property type="term" value="F:3-oxoacyl-[acyl-carrier-protein] synthase activity"/>
    <property type="evidence" value="ECO:0007669"/>
    <property type="project" value="UniProtKB-UniRule"/>
</dbReference>
<evidence type="ECO:0000256" key="10">
    <source>
        <dbReference type="ARBA" id="ARBA00023315"/>
    </source>
</evidence>
<evidence type="ECO:0000256" key="9">
    <source>
        <dbReference type="ARBA" id="ARBA00023160"/>
    </source>
</evidence>
<dbReference type="RefSeq" id="WP_078933902.1">
    <property type="nucleotide sequence ID" value="NZ_FUWG01000016.1"/>
</dbReference>
<evidence type="ECO:0000256" key="5">
    <source>
        <dbReference type="ARBA" id="ARBA00022516"/>
    </source>
</evidence>
<dbReference type="InterPro" id="IPR018201">
    <property type="entry name" value="Ketoacyl_synth_AS"/>
</dbReference>
<dbReference type="Pfam" id="PF02801">
    <property type="entry name" value="Ketoacyl-synt_C"/>
    <property type="match status" value="1"/>
</dbReference>
<comment type="similarity">
    <text evidence="2 11 13">Belongs to the thiolase-like superfamily. Beta-ketoacyl-ACP synthases family.</text>
</comment>
<dbReference type="InterPro" id="IPR017568">
    <property type="entry name" value="3-oxoacyl-ACP_synth-2"/>
</dbReference>
<accession>A0A1T4MKT0</accession>
<dbReference type="SUPFAM" id="SSF53901">
    <property type="entry name" value="Thiolase-like"/>
    <property type="match status" value="2"/>
</dbReference>
<evidence type="ECO:0000259" key="14">
    <source>
        <dbReference type="PROSITE" id="PS52004"/>
    </source>
</evidence>
<keyword evidence="6 11" id="KW-0808">Transferase</keyword>
<dbReference type="InterPro" id="IPR020841">
    <property type="entry name" value="PKS_Beta-ketoAc_synthase_dom"/>
</dbReference>
<evidence type="ECO:0000313" key="16">
    <source>
        <dbReference type="Proteomes" id="UP000190423"/>
    </source>
</evidence>
<keyword evidence="10 11" id="KW-0012">Acyltransferase</keyword>
<dbReference type="OrthoDB" id="9808669at2"/>
<evidence type="ECO:0000256" key="11">
    <source>
        <dbReference type="PIRNR" id="PIRNR000447"/>
    </source>
</evidence>
<evidence type="ECO:0000256" key="8">
    <source>
        <dbReference type="ARBA" id="ARBA00023098"/>
    </source>
</evidence>
<dbReference type="NCBIfam" id="NF005589">
    <property type="entry name" value="PRK07314.1"/>
    <property type="match status" value="1"/>
</dbReference>
<organism evidence="15 16">
    <name type="scientific">Treponema porcinum</name>
    <dbReference type="NCBI Taxonomy" id="261392"/>
    <lineage>
        <taxon>Bacteria</taxon>
        <taxon>Pseudomonadati</taxon>
        <taxon>Spirochaetota</taxon>
        <taxon>Spirochaetia</taxon>
        <taxon>Spirochaetales</taxon>
        <taxon>Treponemataceae</taxon>
        <taxon>Treponema</taxon>
    </lineage>
</organism>
<evidence type="ECO:0000256" key="12">
    <source>
        <dbReference type="PIRSR" id="PIRSR000447-1"/>
    </source>
</evidence>
<comment type="pathway">
    <text evidence="1 11">Lipid metabolism; fatty acid biosynthesis.</text>
</comment>
<name>A0A1T4MKT0_TREPO</name>
<dbReference type="PROSITE" id="PS52004">
    <property type="entry name" value="KS3_2"/>
    <property type="match status" value="1"/>
</dbReference>
<keyword evidence="8" id="KW-0443">Lipid metabolism</keyword>
<dbReference type="GO" id="GO:0006633">
    <property type="term" value="P:fatty acid biosynthetic process"/>
    <property type="evidence" value="ECO:0007669"/>
    <property type="project" value="UniProtKB-UniRule"/>
</dbReference>
<dbReference type="Proteomes" id="UP000190423">
    <property type="component" value="Unassembled WGS sequence"/>
</dbReference>
<keyword evidence="9 11" id="KW-0275">Fatty acid biosynthesis</keyword>
<comment type="function">
    <text evidence="11">Involved in the type II fatty acid elongation cycle. Catalyzes the elongation of a wide range of acyl-ACP by the addition of two carbons from malonyl-ACP to an acyl acceptor. Can efficiently catalyze the conversion of palmitoleoyl-ACP (cis-hexadec-9-enoyl-ACP) to cis-vaccenoyl-ACP (cis-octadec-11-enoyl-ACP), an essential step in the thermal regulation of fatty acid composition.</text>
</comment>
<evidence type="ECO:0000256" key="1">
    <source>
        <dbReference type="ARBA" id="ARBA00005194"/>
    </source>
</evidence>
<feature type="active site" description="For beta-ketoacyl synthase activity" evidence="12">
    <location>
        <position position="164"/>
    </location>
</feature>
<dbReference type="STRING" id="261392.SAMN02745149_02014"/>
<evidence type="ECO:0000256" key="4">
    <source>
        <dbReference type="ARBA" id="ARBA00014657"/>
    </source>
</evidence>
<dbReference type="InterPro" id="IPR014031">
    <property type="entry name" value="Ketoacyl_synth_C"/>
</dbReference>
<evidence type="ECO:0000256" key="2">
    <source>
        <dbReference type="ARBA" id="ARBA00008467"/>
    </source>
</evidence>
<gene>
    <name evidence="15" type="ORF">SAMN02745149_02014</name>
</gene>
<dbReference type="GeneID" id="78317286"/>
<dbReference type="CDD" id="cd00834">
    <property type="entry name" value="KAS_I_II"/>
    <property type="match status" value="1"/>
</dbReference>
<dbReference type="Gene3D" id="3.40.47.10">
    <property type="match status" value="2"/>
</dbReference>
<proteinExistence type="inferred from homology"/>
<sequence length="417" mass="44090">MEKRRVVITGMGAVTPLGNSVDETWAAVKAGKSGVGPITHFDCTPNKVKYAAEVKNFDPAQYMDASAARKMARFTQYAVAAAKMALDDSNLMGNQKVLDETGCILGVGIGGFEITESGCISYYKSGCSKTPPMTIPELIPNEAGGNICMQFHLHGPTFAVSTACSSGTDALGTAFDMVRNGRMDVCLAGGAESTINGYAVVAFEVLHALSSGFEDPAKASRPFDKKRNGFVMGEGSAILVLEEYEHAKARGAKIYGEVMGYGASCDGYHLTSPNPDGVVGSQCMTRALKDAGMDPSEIQYYNAHGTSTHINDPSETRMVKLAFGEENAKKLKISSTKSMHGHCLGATGAIEAMICVKAINDSFFPATINLDEQDVEGGCDLDYVPNKGVEGNIDAAMSATFGFGGHNGAIIIKKFKD</sequence>
<protein>
    <recommendedName>
        <fullName evidence="4 11">3-oxoacyl-[acyl-carrier-protein] synthase 2</fullName>
        <ecNumber evidence="3 11">2.3.1.179</ecNumber>
    </recommendedName>
</protein>
<comment type="catalytic activity">
    <reaction evidence="11">
        <text>a fatty acyl-[ACP] + malonyl-[ACP] + H(+) = a 3-oxoacyl-[ACP] + holo-[ACP] + CO2</text>
        <dbReference type="Rhea" id="RHEA:22836"/>
        <dbReference type="Rhea" id="RHEA-COMP:9623"/>
        <dbReference type="Rhea" id="RHEA-COMP:9685"/>
        <dbReference type="Rhea" id="RHEA-COMP:9916"/>
        <dbReference type="Rhea" id="RHEA-COMP:14125"/>
        <dbReference type="ChEBI" id="CHEBI:15378"/>
        <dbReference type="ChEBI" id="CHEBI:16526"/>
        <dbReference type="ChEBI" id="CHEBI:64479"/>
        <dbReference type="ChEBI" id="CHEBI:78449"/>
        <dbReference type="ChEBI" id="CHEBI:78776"/>
        <dbReference type="ChEBI" id="CHEBI:138651"/>
    </reaction>
</comment>
<dbReference type="EMBL" id="FUWG01000016">
    <property type="protein sequence ID" value="SJZ67467.1"/>
    <property type="molecule type" value="Genomic_DNA"/>
</dbReference>
<dbReference type="SMART" id="SM00825">
    <property type="entry name" value="PKS_KS"/>
    <property type="match status" value="1"/>
</dbReference>
<dbReference type="PROSITE" id="PS00606">
    <property type="entry name" value="KS3_1"/>
    <property type="match status" value="1"/>
</dbReference>
<dbReference type="Pfam" id="PF00109">
    <property type="entry name" value="ketoacyl-synt"/>
    <property type="match status" value="1"/>
</dbReference>
<dbReference type="InterPro" id="IPR000794">
    <property type="entry name" value="Beta-ketoacyl_synthase"/>
</dbReference>
<comment type="catalytic activity">
    <reaction evidence="11">
        <text>(9Z)-hexadecenoyl-[ACP] + malonyl-[ACP] + H(+) = 3-oxo-(11Z)-octadecenoyl-[ACP] + holo-[ACP] + CO2</text>
        <dbReference type="Rhea" id="RHEA:55040"/>
        <dbReference type="Rhea" id="RHEA-COMP:9623"/>
        <dbReference type="Rhea" id="RHEA-COMP:9685"/>
        <dbReference type="Rhea" id="RHEA-COMP:10800"/>
        <dbReference type="Rhea" id="RHEA-COMP:14074"/>
        <dbReference type="ChEBI" id="CHEBI:15378"/>
        <dbReference type="ChEBI" id="CHEBI:16526"/>
        <dbReference type="ChEBI" id="CHEBI:64479"/>
        <dbReference type="ChEBI" id="CHEBI:78449"/>
        <dbReference type="ChEBI" id="CHEBI:83989"/>
        <dbReference type="ChEBI" id="CHEBI:138538"/>
        <dbReference type="EC" id="2.3.1.179"/>
    </reaction>
</comment>
<dbReference type="EC" id="2.3.1.179" evidence="3 11"/>
<evidence type="ECO:0000256" key="13">
    <source>
        <dbReference type="RuleBase" id="RU003694"/>
    </source>
</evidence>
<keyword evidence="16" id="KW-1185">Reference proteome</keyword>
<evidence type="ECO:0000256" key="7">
    <source>
        <dbReference type="ARBA" id="ARBA00022832"/>
    </source>
</evidence>
<dbReference type="InterPro" id="IPR016039">
    <property type="entry name" value="Thiolase-like"/>
</dbReference>
<reference evidence="15 16" key="1">
    <citation type="submission" date="2017-02" db="EMBL/GenBank/DDBJ databases">
        <authorList>
            <person name="Peterson S.W."/>
        </authorList>
    </citation>
    <scope>NUCLEOTIDE SEQUENCE [LARGE SCALE GENOMIC DNA]</scope>
    <source>
        <strain evidence="15 16">ATCC BAA-908</strain>
    </source>
</reference>
<feature type="domain" description="Ketosynthase family 3 (KS3)" evidence="14">
    <location>
        <begin position="3"/>
        <end position="414"/>
    </location>
</feature>
<evidence type="ECO:0000256" key="3">
    <source>
        <dbReference type="ARBA" id="ARBA00012356"/>
    </source>
</evidence>
<dbReference type="PANTHER" id="PTHR11712:SF336">
    <property type="entry name" value="3-OXOACYL-[ACYL-CARRIER-PROTEIN] SYNTHASE, MITOCHONDRIAL"/>
    <property type="match status" value="1"/>
</dbReference>